<keyword evidence="3" id="KW-0472">Membrane</keyword>
<evidence type="ECO:0000256" key="2">
    <source>
        <dbReference type="ARBA" id="ARBA00022475"/>
    </source>
</evidence>
<dbReference type="InterPro" id="IPR009722">
    <property type="entry name" value="YjiK/CarP"/>
</dbReference>
<dbReference type="SUPFAM" id="SSF75011">
    <property type="entry name" value="3-carboxy-cis,cis-mucoante lactonizing enzyme"/>
    <property type="match status" value="1"/>
</dbReference>
<evidence type="ECO:0000313" key="5">
    <source>
        <dbReference type="Proteomes" id="UP001164653"/>
    </source>
</evidence>
<evidence type="ECO:0000256" key="1">
    <source>
        <dbReference type="ARBA" id="ARBA00004236"/>
    </source>
</evidence>
<dbReference type="GO" id="GO:0005886">
    <property type="term" value="C:plasma membrane"/>
    <property type="evidence" value="ECO:0007669"/>
    <property type="project" value="UniProtKB-SubCell"/>
</dbReference>
<gene>
    <name evidence="4" type="ORF">ON006_26245</name>
</gene>
<evidence type="ECO:0000256" key="3">
    <source>
        <dbReference type="ARBA" id="ARBA00023136"/>
    </source>
</evidence>
<dbReference type="AlphaFoldDB" id="A0A9E8SJU3"/>
<name>A0A9E8SJU3_9BACT</name>
<comment type="subcellular location">
    <subcellularLocation>
        <location evidence="1">Cell membrane</location>
    </subcellularLocation>
</comment>
<protein>
    <recommendedName>
        <fullName evidence="6">Esterase-like activity of phytase family protein</fullName>
    </recommendedName>
</protein>
<proteinExistence type="predicted"/>
<keyword evidence="2" id="KW-1003">Cell membrane</keyword>
<dbReference type="KEGG" id="dpf:ON006_26245"/>
<accession>A0A9E8SJU3</accession>
<dbReference type="EMBL" id="CP112998">
    <property type="protein sequence ID" value="WAC11223.1"/>
    <property type="molecule type" value="Genomic_DNA"/>
</dbReference>
<dbReference type="RefSeq" id="WP_244824205.1">
    <property type="nucleotide sequence ID" value="NZ_CP112998.1"/>
</dbReference>
<dbReference type="Pfam" id="PF06977">
    <property type="entry name" value="SdiA-regulated"/>
    <property type="match status" value="1"/>
</dbReference>
<evidence type="ECO:0000313" key="4">
    <source>
        <dbReference type="EMBL" id="WAC11223.1"/>
    </source>
</evidence>
<keyword evidence="5" id="KW-1185">Reference proteome</keyword>
<sequence length="279" mass="31518">MNKLIYLWFAVKTVFCTCEPDHRINDFKKVRSHYKIKKIGKLPTVANESSGLARGSNEDSFWTHNDSGGKPELYEFDLTGKLISTKPIPGAKNTDWEDLTQDQAGNVYIGDFGNNAAPRSSFDIYKWSIDQPAAEKITFTYSQQKNKAGSPKLPVSDCESFFYHQNNLFLFSKNWGKDKSVKLYQLPVESGNYVLTPVDSININTQVTSADISPDGKTFALLTYGKILLFGVENNMINFKKPLGCFRLVKAQNEALIFLNNTDMLITNEQGAVYRITYQ</sequence>
<dbReference type="Proteomes" id="UP001164653">
    <property type="component" value="Chromosome"/>
</dbReference>
<evidence type="ECO:0008006" key="6">
    <source>
        <dbReference type="Google" id="ProtNLM"/>
    </source>
</evidence>
<reference evidence="4" key="1">
    <citation type="submission" date="2022-11" db="EMBL/GenBank/DDBJ databases">
        <title>Dyadobacter pollutisoli sp. nov., isolated from plastic dumped soil.</title>
        <authorList>
            <person name="Kim J.M."/>
            <person name="Kim K.R."/>
            <person name="Lee J.K."/>
            <person name="Hao L."/>
            <person name="Jeon C.O."/>
        </authorList>
    </citation>
    <scope>NUCLEOTIDE SEQUENCE</scope>
    <source>
        <strain evidence="4">U1</strain>
    </source>
</reference>
<organism evidence="4 5">
    <name type="scientific">Dyadobacter pollutisoli</name>
    <dbReference type="NCBI Taxonomy" id="2910158"/>
    <lineage>
        <taxon>Bacteria</taxon>
        <taxon>Pseudomonadati</taxon>
        <taxon>Bacteroidota</taxon>
        <taxon>Cytophagia</taxon>
        <taxon>Cytophagales</taxon>
        <taxon>Spirosomataceae</taxon>
        <taxon>Dyadobacter</taxon>
    </lineage>
</organism>